<dbReference type="Proteomes" id="UP000183788">
    <property type="component" value="Unassembled WGS sequence"/>
</dbReference>
<reference evidence="2 3" key="1">
    <citation type="submission" date="2016-11" db="EMBL/GenBank/DDBJ databases">
        <authorList>
            <person name="Jaros S."/>
            <person name="Januszkiewicz K."/>
            <person name="Wedrychowicz H."/>
        </authorList>
    </citation>
    <scope>NUCLEOTIDE SEQUENCE [LARGE SCALE GENOMIC DNA]</scope>
    <source>
        <strain evidence="2 3">DSM 784</strain>
    </source>
</reference>
<accession>A0A1K1S521</accession>
<protein>
    <submittedName>
        <fullName evidence="2">Uncharacterized protein</fullName>
    </submittedName>
</protein>
<name>A0A1K1S521_9BACT</name>
<evidence type="ECO:0000313" key="2">
    <source>
        <dbReference type="EMBL" id="SFW79172.1"/>
    </source>
</evidence>
<sequence>MLSSEELKYPEQVKPCTHKQEGQNNHQEKFLHRHENTLPPNIKDPSRPTVK</sequence>
<evidence type="ECO:0000256" key="1">
    <source>
        <dbReference type="SAM" id="MobiDB-lite"/>
    </source>
</evidence>
<proteinExistence type="predicted"/>
<dbReference type="EMBL" id="FPIZ01000017">
    <property type="protein sequence ID" value="SFW79172.1"/>
    <property type="molecule type" value="Genomic_DNA"/>
</dbReference>
<dbReference type="STRING" id="1004.SAMN05661012_04733"/>
<feature type="compositionally biased region" description="Basic and acidic residues" evidence="1">
    <location>
        <begin position="1"/>
        <end position="11"/>
    </location>
</feature>
<gene>
    <name evidence="2" type="ORF">SAMN05661012_04733</name>
</gene>
<feature type="region of interest" description="Disordered" evidence="1">
    <location>
        <begin position="1"/>
        <end position="51"/>
    </location>
</feature>
<evidence type="ECO:0000313" key="3">
    <source>
        <dbReference type="Proteomes" id="UP000183788"/>
    </source>
</evidence>
<feature type="compositionally biased region" description="Basic and acidic residues" evidence="1">
    <location>
        <begin position="18"/>
        <end position="36"/>
    </location>
</feature>
<dbReference type="AlphaFoldDB" id="A0A1K1S521"/>
<organism evidence="2 3">
    <name type="scientific">Chitinophaga sancti</name>
    <dbReference type="NCBI Taxonomy" id="1004"/>
    <lineage>
        <taxon>Bacteria</taxon>
        <taxon>Pseudomonadati</taxon>
        <taxon>Bacteroidota</taxon>
        <taxon>Chitinophagia</taxon>
        <taxon>Chitinophagales</taxon>
        <taxon>Chitinophagaceae</taxon>
        <taxon>Chitinophaga</taxon>
    </lineage>
</organism>